<keyword evidence="3" id="KW-1185">Reference proteome</keyword>
<comment type="similarity">
    <text evidence="1">Belongs to the Mediator complex subunit 18 family.</text>
</comment>
<gene>
    <name evidence="1" type="primary">MED18</name>
    <name evidence="2" type="ORF">B0H66DRAFT_323564</name>
</gene>
<keyword evidence="1" id="KW-0805">Transcription regulation</keyword>
<comment type="subunit">
    <text evidence="1">Component of the Mediator complex.</text>
</comment>
<dbReference type="GO" id="GO:0003712">
    <property type="term" value="F:transcription coregulator activity"/>
    <property type="evidence" value="ECO:0007669"/>
    <property type="project" value="InterPro"/>
</dbReference>
<name>A0AAE0M0W0_9PEZI</name>
<dbReference type="GO" id="GO:0016592">
    <property type="term" value="C:mediator complex"/>
    <property type="evidence" value="ECO:0007669"/>
    <property type="project" value="InterPro"/>
</dbReference>
<comment type="caution">
    <text evidence="2">The sequence shown here is derived from an EMBL/GenBank/DDBJ whole genome shotgun (WGS) entry which is preliminary data.</text>
</comment>
<evidence type="ECO:0000313" key="2">
    <source>
        <dbReference type="EMBL" id="KAK3314840.1"/>
    </source>
</evidence>
<reference evidence="2" key="2">
    <citation type="submission" date="2023-06" db="EMBL/GenBank/DDBJ databases">
        <authorList>
            <consortium name="Lawrence Berkeley National Laboratory"/>
            <person name="Haridas S."/>
            <person name="Hensen N."/>
            <person name="Bonometti L."/>
            <person name="Westerberg I."/>
            <person name="Brannstrom I.O."/>
            <person name="Guillou S."/>
            <person name="Cros-Aarteil S."/>
            <person name="Calhoun S."/>
            <person name="Kuo A."/>
            <person name="Mondo S."/>
            <person name="Pangilinan J."/>
            <person name="Riley R."/>
            <person name="Labutti K."/>
            <person name="Andreopoulos B."/>
            <person name="Lipzen A."/>
            <person name="Chen C."/>
            <person name="Yanf M."/>
            <person name="Daum C."/>
            <person name="Ng V."/>
            <person name="Clum A."/>
            <person name="Steindorff A."/>
            <person name="Ohm R."/>
            <person name="Martin F."/>
            <person name="Silar P."/>
            <person name="Natvig D."/>
            <person name="Lalanne C."/>
            <person name="Gautier V."/>
            <person name="Ament-Velasquez S.L."/>
            <person name="Kruys A."/>
            <person name="Hutchinson M.I."/>
            <person name="Powell A.J."/>
            <person name="Barry K."/>
            <person name="Miller A.N."/>
            <person name="Grigoriev I.V."/>
            <person name="Debuchy R."/>
            <person name="Gladieux P."/>
            <person name="Thoren M.H."/>
            <person name="Johannesson H."/>
        </authorList>
    </citation>
    <scope>NUCLEOTIDE SEQUENCE</scope>
    <source>
        <strain evidence="2">CBS 118394</strain>
    </source>
</reference>
<keyword evidence="1" id="KW-0010">Activator</keyword>
<protein>
    <recommendedName>
        <fullName evidence="1">Mediator of RNA polymerase II transcription subunit 18</fullName>
    </recommendedName>
    <alternativeName>
        <fullName evidence="1">Mediator complex subunit 18</fullName>
    </alternativeName>
</protein>
<comment type="function">
    <text evidence="1">Component of the Mediator complex, a coactivator involved in the regulated transcription of nearly all RNA polymerase II-dependent genes. Mediator functions as a bridge to convey information from gene-specific regulatory proteins to the basal RNA polymerase II transcription machinery. Mediator is recruited to promoters by direct interactions with regulatory proteins and serves as a scaffold for the assembly of a functional preinitiation complex with RNA polymerase II and the general transcription factors.</text>
</comment>
<keyword evidence="1" id="KW-0539">Nucleus</keyword>
<proteinExistence type="inferred from homology"/>
<dbReference type="InterPro" id="IPR019095">
    <property type="entry name" value="Mediator_Med18"/>
</dbReference>
<reference evidence="2" key="1">
    <citation type="journal article" date="2023" name="Mol. Phylogenet. Evol.">
        <title>Genome-scale phylogeny and comparative genomics of the fungal order Sordariales.</title>
        <authorList>
            <person name="Hensen N."/>
            <person name="Bonometti L."/>
            <person name="Westerberg I."/>
            <person name="Brannstrom I.O."/>
            <person name="Guillou S."/>
            <person name="Cros-Aarteil S."/>
            <person name="Calhoun S."/>
            <person name="Haridas S."/>
            <person name="Kuo A."/>
            <person name="Mondo S."/>
            <person name="Pangilinan J."/>
            <person name="Riley R."/>
            <person name="LaButti K."/>
            <person name="Andreopoulos B."/>
            <person name="Lipzen A."/>
            <person name="Chen C."/>
            <person name="Yan M."/>
            <person name="Daum C."/>
            <person name="Ng V."/>
            <person name="Clum A."/>
            <person name="Steindorff A."/>
            <person name="Ohm R.A."/>
            <person name="Martin F."/>
            <person name="Silar P."/>
            <person name="Natvig D.O."/>
            <person name="Lalanne C."/>
            <person name="Gautier V."/>
            <person name="Ament-Velasquez S.L."/>
            <person name="Kruys A."/>
            <person name="Hutchinson M.I."/>
            <person name="Powell A.J."/>
            <person name="Barry K."/>
            <person name="Miller A.N."/>
            <person name="Grigoriev I.V."/>
            <person name="Debuchy R."/>
            <person name="Gladieux P."/>
            <person name="Hiltunen Thoren M."/>
            <person name="Johannesson H."/>
        </authorList>
    </citation>
    <scope>NUCLEOTIDE SEQUENCE</scope>
    <source>
        <strain evidence="2">CBS 118394</strain>
    </source>
</reference>
<sequence length="267" mass="30602">MPHEIFLTAIVPDDYAFNARAVLAGHTEMREQHRFTKVRYMRREEFGVKGLPTNKDLQKERGPNAALWQELHQIFLKQSYIIQERTDITDEIKNAGATDAITAGTPAAKVPRLRFNDLPDTMSSRHPQHNTQRKTLEIADPRLGKILADNKFTCKTESIEETYHWFDDKGLEYVLTRVFRAPAPRGNNNTAIEKPALSVAALGDPVAPFWTLFVSVRVESTPERMQQGHQLLETTRQFLTGVFDFRNFDRRAHDTRNMEPRQQAASG</sequence>
<dbReference type="AlphaFoldDB" id="A0AAE0M0W0"/>
<accession>A0AAE0M0W0</accession>
<dbReference type="Gene3D" id="2.40.320.10">
    <property type="entry name" value="Hypothetical Protein Pfu-838710-001"/>
    <property type="match status" value="1"/>
</dbReference>
<evidence type="ECO:0000256" key="1">
    <source>
        <dbReference type="RuleBase" id="RU364150"/>
    </source>
</evidence>
<dbReference type="Proteomes" id="UP001283341">
    <property type="component" value="Unassembled WGS sequence"/>
</dbReference>
<comment type="subcellular location">
    <subcellularLocation>
        <location evidence="1">Nucleus</location>
    </subcellularLocation>
</comment>
<dbReference type="Pfam" id="PF09637">
    <property type="entry name" value="Med18"/>
    <property type="match status" value="1"/>
</dbReference>
<keyword evidence="1" id="KW-0804">Transcription</keyword>
<organism evidence="2 3">
    <name type="scientific">Apodospora peruviana</name>
    <dbReference type="NCBI Taxonomy" id="516989"/>
    <lineage>
        <taxon>Eukaryota</taxon>
        <taxon>Fungi</taxon>
        <taxon>Dikarya</taxon>
        <taxon>Ascomycota</taxon>
        <taxon>Pezizomycotina</taxon>
        <taxon>Sordariomycetes</taxon>
        <taxon>Sordariomycetidae</taxon>
        <taxon>Sordariales</taxon>
        <taxon>Lasiosphaeriaceae</taxon>
        <taxon>Apodospora</taxon>
    </lineage>
</organism>
<dbReference type="EMBL" id="JAUEDM010000006">
    <property type="protein sequence ID" value="KAK3314840.1"/>
    <property type="molecule type" value="Genomic_DNA"/>
</dbReference>
<evidence type="ECO:0000313" key="3">
    <source>
        <dbReference type="Proteomes" id="UP001283341"/>
    </source>
</evidence>
<dbReference type="GO" id="GO:0006357">
    <property type="term" value="P:regulation of transcription by RNA polymerase II"/>
    <property type="evidence" value="ECO:0007669"/>
    <property type="project" value="InterPro"/>
</dbReference>